<sequence length="75" mass="8262">EVGGINKVLYDPDLKTAGLTVSYRSTSSELGLEASSWTIYLNPNSNCRYEVIRHEIGHVLGIGEDGHPWVSRISC</sequence>
<feature type="non-terminal residue" evidence="1">
    <location>
        <position position="1"/>
    </location>
</feature>
<dbReference type="EMBL" id="LAZR01013429">
    <property type="protein sequence ID" value="KKM22000.1"/>
    <property type="molecule type" value="Genomic_DNA"/>
</dbReference>
<proteinExistence type="predicted"/>
<dbReference type="SUPFAM" id="SSF55486">
    <property type="entry name" value="Metalloproteases ('zincins'), catalytic domain"/>
    <property type="match status" value="1"/>
</dbReference>
<evidence type="ECO:0008006" key="2">
    <source>
        <dbReference type="Google" id="ProtNLM"/>
    </source>
</evidence>
<name>A0A0F9L2Q8_9ZZZZ</name>
<protein>
    <recommendedName>
        <fullName evidence="2">Peptidase M10 metallopeptidase domain-containing protein</fullName>
    </recommendedName>
</protein>
<gene>
    <name evidence="1" type="ORF">LCGC14_1629810</name>
</gene>
<accession>A0A0F9L2Q8</accession>
<comment type="caution">
    <text evidence="1">The sequence shown here is derived from an EMBL/GenBank/DDBJ whole genome shotgun (WGS) entry which is preliminary data.</text>
</comment>
<organism evidence="1">
    <name type="scientific">marine sediment metagenome</name>
    <dbReference type="NCBI Taxonomy" id="412755"/>
    <lineage>
        <taxon>unclassified sequences</taxon>
        <taxon>metagenomes</taxon>
        <taxon>ecological metagenomes</taxon>
    </lineage>
</organism>
<evidence type="ECO:0000313" key="1">
    <source>
        <dbReference type="EMBL" id="KKM22000.1"/>
    </source>
</evidence>
<dbReference type="AlphaFoldDB" id="A0A0F9L2Q8"/>
<reference evidence="1" key="1">
    <citation type="journal article" date="2015" name="Nature">
        <title>Complex archaea that bridge the gap between prokaryotes and eukaryotes.</title>
        <authorList>
            <person name="Spang A."/>
            <person name="Saw J.H."/>
            <person name="Jorgensen S.L."/>
            <person name="Zaremba-Niedzwiedzka K."/>
            <person name="Martijn J."/>
            <person name="Lind A.E."/>
            <person name="van Eijk R."/>
            <person name="Schleper C."/>
            <person name="Guy L."/>
            <person name="Ettema T.J."/>
        </authorList>
    </citation>
    <scope>NUCLEOTIDE SEQUENCE</scope>
</reference>